<dbReference type="GO" id="GO:0071949">
    <property type="term" value="F:FAD binding"/>
    <property type="evidence" value="ECO:0007669"/>
    <property type="project" value="InterPro"/>
</dbReference>
<dbReference type="GO" id="GO:0003884">
    <property type="term" value="F:D-amino-acid oxidase activity"/>
    <property type="evidence" value="ECO:0007669"/>
    <property type="project" value="InterPro"/>
</dbReference>
<dbReference type="Gene3D" id="3.40.50.720">
    <property type="entry name" value="NAD(P)-binding Rossmann-like Domain"/>
    <property type="match status" value="1"/>
</dbReference>
<dbReference type="PANTHER" id="PTHR11530">
    <property type="entry name" value="D-AMINO ACID OXIDASE"/>
    <property type="match status" value="1"/>
</dbReference>
<name>A0A9P8VVU3_9HYPO</name>
<evidence type="ECO:0000256" key="4">
    <source>
        <dbReference type="ARBA" id="ARBA00022827"/>
    </source>
</evidence>
<dbReference type="SUPFAM" id="SSF51971">
    <property type="entry name" value="Nucleotide-binding domain"/>
    <property type="match status" value="1"/>
</dbReference>
<dbReference type="Gene3D" id="3.30.9.10">
    <property type="entry name" value="D-Amino Acid Oxidase, subunit A, domain 2"/>
    <property type="match status" value="1"/>
</dbReference>
<keyword evidence="4" id="KW-0274">FAD</keyword>
<dbReference type="InterPro" id="IPR006076">
    <property type="entry name" value="FAD-dep_OxRdtase"/>
</dbReference>
<keyword evidence="5" id="KW-0560">Oxidoreductase</keyword>
<dbReference type="AlphaFoldDB" id="A0A9P8VVU3"/>
<dbReference type="SUPFAM" id="SSF54373">
    <property type="entry name" value="FAD-linked reductases, C-terminal domain"/>
    <property type="match status" value="1"/>
</dbReference>
<sequence length="376" mass="40845">MSESTPKPTIVVVGAGIIGLTTALKIQSLLSSHGALRSAAVLLVAREWPTSIPGAPIPHSADYASMWAGAHVRPIPASTPQLRREAQWLKHTVAELERHLETDPAVGITKLPGIEYLGAPPHEYVAQDAASFVEETGLKGYRKYKPDELPEGVVLGFEYETYCINAPLYSGNLLRKFILQGGTTRQHDLKSEWEPYSWGSHIKVVINASGMGFNDAQCYPIRGQTVLTNLSAAKKTITTQNADGTWSFVIPRGFNGGTVVGGTKEPNDWRLDPSLPTRERLLESAKRIIPEACGQPAGSQVADVQVIKDVVGRRPAREGGMRVEKEEVDGAEGKRYVIHAYGAGGRGYEISWGVASEVQGLVQELLPYLLTAKCRL</sequence>
<evidence type="ECO:0000259" key="6">
    <source>
        <dbReference type="Pfam" id="PF01266"/>
    </source>
</evidence>
<accession>A0A9P8VVU3</accession>
<proteinExistence type="inferred from homology"/>
<evidence type="ECO:0000256" key="3">
    <source>
        <dbReference type="ARBA" id="ARBA00022630"/>
    </source>
</evidence>
<dbReference type="PIRSF" id="PIRSF000189">
    <property type="entry name" value="D-aa_oxidase"/>
    <property type="match status" value="1"/>
</dbReference>
<evidence type="ECO:0000256" key="1">
    <source>
        <dbReference type="ARBA" id="ARBA00001974"/>
    </source>
</evidence>
<comment type="similarity">
    <text evidence="2">Belongs to the DAMOX/DASOX family.</text>
</comment>
<keyword evidence="8" id="KW-1185">Reference proteome</keyword>
<dbReference type="InterPro" id="IPR006181">
    <property type="entry name" value="D-amino_acid_oxidase_CS"/>
</dbReference>
<dbReference type="GO" id="GO:0005737">
    <property type="term" value="C:cytoplasm"/>
    <property type="evidence" value="ECO:0007669"/>
    <property type="project" value="TreeGrafter"/>
</dbReference>
<comment type="caution">
    <text evidence="7">The sequence shown here is derived from an EMBL/GenBank/DDBJ whole genome shotgun (WGS) entry which is preliminary data.</text>
</comment>
<gene>
    <name evidence="7" type="ORF">B0T10DRAFT_519136</name>
</gene>
<dbReference type="GO" id="GO:0019478">
    <property type="term" value="P:D-amino acid catabolic process"/>
    <property type="evidence" value="ECO:0007669"/>
    <property type="project" value="TreeGrafter"/>
</dbReference>
<dbReference type="Proteomes" id="UP000777438">
    <property type="component" value="Unassembled WGS sequence"/>
</dbReference>
<feature type="domain" description="FAD dependent oxidoreductase" evidence="6">
    <location>
        <begin position="10"/>
        <end position="357"/>
    </location>
</feature>
<dbReference type="PROSITE" id="PS00677">
    <property type="entry name" value="DAO"/>
    <property type="match status" value="1"/>
</dbReference>
<evidence type="ECO:0000256" key="5">
    <source>
        <dbReference type="ARBA" id="ARBA00023002"/>
    </source>
</evidence>
<keyword evidence="3" id="KW-0285">Flavoprotein</keyword>
<dbReference type="PANTHER" id="PTHR11530:SF26">
    <property type="entry name" value="FAD DEPENDENT OXIDOREDUCTASE SUPERFAMILY (AFU_ORTHOLOGUE AFUA_5G13940)"/>
    <property type="match status" value="1"/>
</dbReference>
<dbReference type="Pfam" id="PF01266">
    <property type="entry name" value="DAO"/>
    <property type="match status" value="1"/>
</dbReference>
<reference evidence="7 8" key="1">
    <citation type="journal article" date="2021" name="Nat. Commun.">
        <title>Genetic determinants of endophytism in the Arabidopsis root mycobiome.</title>
        <authorList>
            <person name="Mesny F."/>
            <person name="Miyauchi S."/>
            <person name="Thiergart T."/>
            <person name="Pickel B."/>
            <person name="Atanasova L."/>
            <person name="Karlsson M."/>
            <person name="Huettel B."/>
            <person name="Barry K.W."/>
            <person name="Haridas S."/>
            <person name="Chen C."/>
            <person name="Bauer D."/>
            <person name="Andreopoulos W."/>
            <person name="Pangilinan J."/>
            <person name="LaButti K."/>
            <person name="Riley R."/>
            <person name="Lipzen A."/>
            <person name="Clum A."/>
            <person name="Drula E."/>
            <person name="Henrissat B."/>
            <person name="Kohler A."/>
            <person name="Grigoriev I.V."/>
            <person name="Martin F.M."/>
            <person name="Hacquard S."/>
        </authorList>
    </citation>
    <scope>NUCLEOTIDE SEQUENCE [LARGE SCALE GENOMIC DNA]</scope>
    <source>
        <strain evidence="7 8">MPI-CAGE-CH-0241</strain>
    </source>
</reference>
<dbReference type="InterPro" id="IPR023209">
    <property type="entry name" value="DAO"/>
</dbReference>
<protein>
    <submittedName>
        <fullName evidence="7">FAD dependent oxidoreductase</fullName>
    </submittedName>
</protein>
<dbReference type="EMBL" id="JAGPYM010000025">
    <property type="protein sequence ID" value="KAH6880756.1"/>
    <property type="molecule type" value="Genomic_DNA"/>
</dbReference>
<organism evidence="7 8">
    <name type="scientific">Thelonectria olida</name>
    <dbReference type="NCBI Taxonomy" id="1576542"/>
    <lineage>
        <taxon>Eukaryota</taxon>
        <taxon>Fungi</taxon>
        <taxon>Dikarya</taxon>
        <taxon>Ascomycota</taxon>
        <taxon>Pezizomycotina</taxon>
        <taxon>Sordariomycetes</taxon>
        <taxon>Hypocreomycetidae</taxon>
        <taxon>Hypocreales</taxon>
        <taxon>Nectriaceae</taxon>
        <taxon>Thelonectria</taxon>
    </lineage>
</organism>
<dbReference type="OrthoDB" id="2015447at2759"/>
<comment type="cofactor">
    <cofactor evidence="1">
        <name>FAD</name>
        <dbReference type="ChEBI" id="CHEBI:57692"/>
    </cofactor>
</comment>
<evidence type="ECO:0000313" key="7">
    <source>
        <dbReference type="EMBL" id="KAH6880756.1"/>
    </source>
</evidence>
<evidence type="ECO:0000256" key="2">
    <source>
        <dbReference type="ARBA" id="ARBA00006730"/>
    </source>
</evidence>
<evidence type="ECO:0000313" key="8">
    <source>
        <dbReference type="Proteomes" id="UP000777438"/>
    </source>
</evidence>